<dbReference type="RefSeq" id="WP_147781844.1">
    <property type="nucleotide sequence ID" value="NZ_VRMG01000003.1"/>
</dbReference>
<reference evidence="3 4" key="1">
    <citation type="submission" date="2019-08" db="EMBL/GenBank/DDBJ databases">
        <title>Bacterial whole genome sequence for Glaciihabitans sp. CHu50b-6-2.</title>
        <authorList>
            <person name="Jin L."/>
        </authorList>
    </citation>
    <scope>NUCLEOTIDE SEQUENCE [LARGE SCALE GENOMIC DNA]</scope>
    <source>
        <strain evidence="3 4">CHu50b-6-2</strain>
    </source>
</reference>
<protein>
    <recommendedName>
        <fullName evidence="2">SPW repeat-containing integral membrane domain-containing protein</fullName>
    </recommendedName>
</protein>
<evidence type="ECO:0000313" key="4">
    <source>
        <dbReference type="Proteomes" id="UP000321379"/>
    </source>
</evidence>
<comment type="caution">
    <text evidence="3">The sequence shown here is derived from an EMBL/GenBank/DDBJ whole genome shotgun (WGS) entry which is preliminary data.</text>
</comment>
<accession>A0A5C8UUE7</accession>
<feature type="transmembrane region" description="Helical" evidence="1">
    <location>
        <begin position="61"/>
        <end position="79"/>
    </location>
</feature>
<keyword evidence="4" id="KW-1185">Reference proteome</keyword>
<dbReference type="AlphaFoldDB" id="A0A5C8UUE7"/>
<evidence type="ECO:0000313" key="3">
    <source>
        <dbReference type="EMBL" id="TXN32297.1"/>
    </source>
</evidence>
<feature type="transmembrane region" description="Helical" evidence="1">
    <location>
        <begin position="33"/>
        <end position="52"/>
    </location>
</feature>
<dbReference type="Proteomes" id="UP000321379">
    <property type="component" value="Unassembled WGS sequence"/>
</dbReference>
<organism evidence="3 4">
    <name type="scientific">Lacisediminihabitans profunda</name>
    <dbReference type="NCBI Taxonomy" id="2594790"/>
    <lineage>
        <taxon>Bacteria</taxon>
        <taxon>Bacillati</taxon>
        <taxon>Actinomycetota</taxon>
        <taxon>Actinomycetes</taxon>
        <taxon>Micrococcales</taxon>
        <taxon>Microbacteriaceae</taxon>
        <taxon>Lacisediminihabitans</taxon>
    </lineage>
</organism>
<keyword evidence="1" id="KW-0472">Membrane</keyword>
<dbReference type="InterPro" id="IPR005530">
    <property type="entry name" value="SPW"/>
</dbReference>
<name>A0A5C8UUE7_9MICO</name>
<evidence type="ECO:0000256" key="1">
    <source>
        <dbReference type="SAM" id="Phobius"/>
    </source>
</evidence>
<dbReference type="EMBL" id="VRMG01000003">
    <property type="protein sequence ID" value="TXN32297.1"/>
    <property type="molecule type" value="Genomic_DNA"/>
</dbReference>
<feature type="domain" description="SPW repeat-containing integral membrane" evidence="2">
    <location>
        <begin position="7"/>
        <end position="100"/>
    </location>
</feature>
<sequence>MNKWVRWQDWAVVAAGAYAALSVMWTAQAGGSLLMLLILGVALAGSGLWSLAMPGLVSMEWAHIAIGALLLIAPWVGAFSTQTGVAWTSWICGAVGVIAGALAVQPARHMHEHPAGH</sequence>
<proteinExistence type="predicted"/>
<keyword evidence="1" id="KW-0812">Transmembrane</keyword>
<gene>
    <name evidence="3" type="ORF">FVP33_01315</name>
</gene>
<keyword evidence="1" id="KW-1133">Transmembrane helix</keyword>
<dbReference type="Pfam" id="PF03779">
    <property type="entry name" value="SPW"/>
    <property type="match status" value="1"/>
</dbReference>
<feature type="transmembrane region" description="Helical" evidence="1">
    <location>
        <begin position="85"/>
        <end position="104"/>
    </location>
</feature>
<evidence type="ECO:0000259" key="2">
    <source>
        <dbReference type="Pfam" id="PF03779"/>
    </source>
</evidence>